<dbReference type="PRINTS" id="PR00035">
    <property type="entry name" value="HTHGNTR"/>
</dbReference>
<dbReference type="InterPro" id="IPR011663">
    <property type="entry name" value="UTRA"/>
</dbReference>
<dbReference type="RefSeq" id="WP_165641878.1">
    <property type="nucleotide sequence ID" value="NZ_JAAITT010000013.1"/>
</dbReference>
<dbReference type="SMART" id="SM00866">
    <property type="entry name" value="UTRA"/>
    <property type="match status" value="1"/>
</dbReference>
<dbReference type="FunFam" id="1.10.10.10:FF:000079">
    <property type="entry name" value="GntR family transcriptional regulator"/>
    <property type="match status" value="1"/>
</dbReference>
<keyword evidence="3" id="KW-0804">Transcription</keyword>
<evidence type="ECO:0000313" key="8">
    <source>
        <dbReference type="Proteomes" id="UP001299608"/>
    </source>
</evidence>
<accession>A0AAW5C3G7</accession>
<dbReference type="GO" id="GO:0003677">
    <property type="term" value="F:DNA binding"/>
    <property type="evidence" value="ECO:0007669"/>
    <property type="project" value="UniProtKB-KW"/>
</dbReference>
<evidence type="ECO:0000313" key="7">
    <source>
        <dbReference type="Proteomes" id="UP000669239"/>
    </source>
</evidence>
<keyword evidence="2" id="KW-0238">DNA-binding</keyword>
<dbReference type="Gene3D" id="3.40.1410.10">
    <property type="entry name" value="Chorismate lyase-like"/>
    <property type="match status" value="1"/>
</dbReference>
<organism evidence="5 8">
    <name type="scientific">Enterocloster aldenensis</name>
    <dbReference type="NCBI Taxonomy" id="358742"/>
    <lineage>
        <taxon>Bacteria</taxon>
        <taxon>Bacillati</taxon>
        <taxon>Bacillota</taxon>
        <taxon>Clostridia</taxon>
        <taxon>Lachnospirales</taxon>
        <taxon>Lachnospiraceae</taxon>
        <taxon>Enterocloster</taxon>
    </lineage>
</organism>
<dbReference type="Proteomes" id="UP001299608">
    <property type="component" value="Unassembled WGS sequence"/>
</dbReference>
<dbReference type="CDD" id="cd07377">
    <property type="entry name" value="WHTH_GntR"/>
    <property type="match status" value="1"/>
</dbReference>
<evidence type="ECO:0000313" key="5">
    <source>
        <dbReference type="EMBL" id="MCG4746708.1"/>
    </source>
</evidence>
<sequence length="236" mass="26712">MSGKPKYIQIEDSILNQIKGGNLRPGDQIPTEAELCDTFMVSRMTVNKAIQSLASKGYINRVAGKGSFVTNVHIQKPIVKIPQSFSEDMRSIGLTPGSRLVDYRIYRGSELPEAAAQALNMARDDMVHYFSRIRTGNDMIICISYTYVPCRVLPAIDVTRLEHSFFEYVKELGLNVQSMDLSLTATLPTEEQKRLLGIENEALLKSFHNTYLDNGDILEYIETYYIGSMYTYRVTL</sequence>
<dbReference type="AlphaFoldDB" id="A0AAW5C3G7"/>
<reference evidence="6 7" key="1">
    <citation type="journal article" date="2020" name="Cell Host Microbe">
        <title>Functional and Genomic Variation between Human-Derived Isolates of Lachnospiraceae Reveals Inter- and Intra-Species Diversity.</title>
        <authorList>
            <person name="Sorbara M.T."/>
            <person name="Littmann E.R."/>
            <person name="Fontana E."/>
            <person name="Moody T.U."/>
            <person name="Kohout C.E."/>
            <person name="Gjonbalaj M."/>
            <person name="Eaton V."/>
            <person name="Seok R."/>
            <person name="Leiner I.M."/>
            <person name="Pamer E.G."/>
        </authorList>
    </citation>
    <scope>NUCLEOTIDE SEQUENCE [LARGE SCALE GENOMIC DNA]</scope>
    <source>
        <strain evidence="6 7">MSK.1.17</strain>
    </source>
</reference>
<evidence type="ECO:0000313" key="6">
    <source>
        <dbReference type="EMBL" id="NSJ49271.1"/>
    </source>
</evidence>
<reference evidence="5" key="3">
    <citation type="submission" date="2022-01" db="EMBL/GenBank/DDBJ databases">
        <title>Collection of gut derived symbiotic bacterial strains cultured from healthy donors.</title>
        <authorList>
            <person name="Lin H."/>
            <person name="Kohout C."/>
            <person name="Waligurski E."/>
            <person name="Pamer E.G."/>
        </authorList>
    </citation>
    <scope>NUCLEOTIDE SEQUENCE</scope>
    <source>
        <strain evidence="5">DFI.6.55</strain>
    </source>
</reference>
<evidence type="ECO:0000256" key="1">
    <source>
        <dbReference type="ARBA" id="ARBA00023015"/>
    </source>
</evidence>
<dbReference type="InterPro" id="IPR000524">
    <property type="entry name" value="Tscrpt_reg_HTH_GntR"/>
</dbReference>
<proteinExistence type="predicted"/>
<dbReference type="Gene3D" id="1.10.10.10">
    <property type="entry name" value="Winged helix-like DNA-binding domain superfamily/Winged helix DNA-binding domain"/>
    <property type="match status" value="1"/>
</dbReference>
<dbReference type="Pfam" id="PF07702">
    <property type="entry name" value="UTRA"/>
    <property type="match status" value="1"/>
</dbReference>
<dbReference type="Proteomes" id="UP000669239">
    <property type="component" value="Unassembled WGS sequence"/>
</dbReference>
<name>A0AAW5C3G7_9FIRM</name>
<dbReference type="GO" id="GO:0045892">
    <property type="term" value="P:negative regulation of DNA-templated transcription"/>
    <property type="evidence" value="ECO:0007669"/>
    <property type="project" value="TreeGrafter"/>
</dbReference>
<dbReference type="PROSITE" id="PS50949">
    <property type="entry name" value="HTH_GNTR"/>
    <property type="match status" value="1"/>
</dbReference>
<gene>
    <name evidence="6" type="ORF">G5B36_11220</name>
    <name evidence="5" type="ORF">L0N08_14895</name>
</gene>
<evidence type="ECO:0000259" key="4">
    <source>
        <dbReference type="PROSITE" id="PS50949"/>
    </source>
</evidence>
<dbReference type="SUPFAM" id="SSF46785">
    <property type="entry name" value="Winged helix' DNA-binding domain"/>
    <property type="match status" value="1"/>
</dbReference>
<dbReference type="InterPro" id="IPR036388">
    <property type="entry name" value="WH-like_DNA-bd_sf"/>
</dbReference>
<dbReference type="PANTHER" id="PTHR44846:SF1">
    <property type="entry name" value="MANNOSYL-D-GLYCERATE TRANSPORT_METABOLISM SYSTEM REPRESSOR MNGR-RELATED"/>
    <property type="match status" value="1"/>
</dbReference>
<protein>
    <submittedName>
        <fullName evidence="5">GntR family transcriptional regulator</fullName>
    </submittedName>
</protein>
<dbReference type="InterPro" id="IPR028978">
    <property type="entry name" value="Chorismate_lyase_/UTRA_dom_sf"/>
</dbReference>
<evidence type="ECO:0000256" key="2">
    <source>
        <dbReference type="ARBA" id="ARBA00023125"/>
    </source>
</evidence>
<dbReference type="SUPFAM" id="SSF64288">
    <property type="entry name" value="Chorismate lyase-like"/>
    <property type="match status" value="1"/>
</dbReference>
<feature type="domain" description="HTH gntR-type" evidence="4">
    <location>
        <begin position="4"/>
        <end position="72"/>
    </location>
</feature>
<comment type="caution">
    <text evidence="5">The sequence shown here is derived from an EMBL/GenBank/DDBJ whole genome shotgun (WGS) entry which is preliminary data.</text>
</comment>
<dbReference type="SMART" id="SM00345">
    <property type="entry name" value="HTH_GNTR"/>
    <property type="match status" value="1"/>
</dbReference>
<dbReference type="EMBL" id="JAKNGE010000017">
    <property type="protein sequence ID" value="MCG4746708.1"/>
    <property type="molecule type" value="Genomic_DNA"/>
</dbReference>
<evidence type="ECO:0000256" key="3">
    <source>
        <dbReference type="ARBA" id="ARBA00023163"/>
    </source>
</evidence>
<dbReference type="PANTHER" id="PTHR44846">
    <property type="entry name" value="MANNOSYL-D-GLYCERATE TRANSPORT/METABOLISM SYSTEM REPRESSOR MNGR-RELATED"/>
    <property type="match status" value="1"/>
</dbReference>
<dbReference type="Pfam" id="PF00392">
    <property type="entry name" value="GntR"/>
    <property type="match status" value="1"/>
</dbReference>
<dbReference type="GO" id="GO:0003700">
    <property type="term" value="F:DNA-binding transcription factor activity"/>
    <property type="evidence" value="ECO:0007669"/>
    <property type="project" value="InterPro"/>
</dbReference>
<dbReference type="InterPro" id="IPR050679">
    <property type="entry name" value="Bact_HTH_transcr_reg"/>
</dbReference>
<reference evidence="6" key="2">
    <citation type="submission" date="2020-02" db="EMBL/GenBank/DDBJ databases">
        <authorList>
            <person name="Littmann E."/>
            <person name="Sorbara M."/>
        </authorList>
    </citation>
    <scope>NUCLEOTIDE SEQUENCE</scope>
    <source>
        <strain evidence="6">MSK.1.17</strain>
    </source>
</reference>
<keyword evidence="7" id="KW-1185">Reference proteome</keyword>
<keyword evidence="1" id="KW-0805">Transcription regulation</keyword>
<dbReference type="InterPro" id="IPR036390">
    <property type="entry name" value="WH_DNA-bd_sf"/>
</dbReference>
<dbReference type="EMBL" id="JAAITT010000013">
    <property type="protein sequence ID" value="NSJ49271.1"/>
    <property type="molecule type" value="Genomic_DNA"/>
</dbReference>